<protein>
    <submittedName>
        <fullName evidence="1">Uncharacterized protein</fullName>
    </submittedName>
</protein>
<comment type="caution">
    <text evidence="1">The sequence shown here is derived from an EMBL/GenBank/DDBJ whole genome shotgun (WGS) entry which is preliminary data.</text>
</comment>
<proteinExistence type="predicted"/>
<reference evidence="1" key="1">
    <citation type="journal article" date="2023" name="Int. J. Syst. Evol. Microbiol.">
        <title>&lt;i&gt;Shewanella septentrionalis&lt;/i&gt; sp. nov. and &lt;i&gt;Shewanella holmiensis&lt;/i&gt; sp. nov., isolated from Baltic Sea water and sediments.</title>
        <authorList>
            <person name="Martin-Rodriguez A.J."/>
            <person name="Thorell K."/>
            <person name="Joffre E."/>
            <person name="Jensie-Markopoulos S."/>
            <person name="Moore E.R.B."/>
            <person name="Sjoling A."/>
        </authorList>
    </citation>
    <scope>NUCLEOTIDE SEQUENCE</scope>
    <source>
        <strain evidence="1">SP1S2-7</strain>
    </source>
</reference>
<gene>
    <name evidence="1" type="ORF">NE535_15205</name>
</gene>
<sequence>MTIDYDYDAAGNILVNAITAVNTATVVSAKVLAVMQALTPLGCLSAMAPKTSPMTITVTG</sequence>
<accession>A0A9X2WPG4</accession>
<keyword evidence="2" id="KW-1185">Reference proteome</keyword>
<dbReference type="EMBL" id="JAMTCD010000023">
    <property type="protein sequence ID" value="MCT7943123.1"/>
    <property type="molecule type" value="Genomic_DNA"/>
</dbReference>
<evidence type="ECO:0000313" key="2">
    <source>
        <dbReference type="Proteomes" id="UP001155546"/>
    </source>
</evidence>
<organism evidence="1 2">
    <name type="scientific">Shewanella holmiensis</name>
    <dbReference type="NCBI Taxonomy" id="2952222"/>
    <lineage>
        <taxon>Bacteria</taxon>
        <taxon>Pseudomonadati</taxon>
        <taxon>Pseudomonadota</taxon>
        <taxon>Gammaproteobacteria</taxon>
        <taxon>Alteromonadales</taxon>
        <taxon>Shewanellaceae</taxon>
        <taxon>Shewanella</taxon>
    </lineage>
</organism>
<dbReference type="AlphaFoldDB" id="A0A9X2WPG4"/>
<dbReference type="Proteomes" id="UP001155546">
    <property type="component" value="Unassembled WGS sequence"/>
</dbReference>
<evidence type="ECO:0000313" key="1">
    <source>
        <dbReference type="EMBL" id="MCT7943123.1"/>
    </source>
</evidence>
<name>A0A9X2WPG4_9GAMM</name>
<dbReference type="RefSeq" id="WP_261299463.1">
    <property type="nucleotide sequence ID" value="NZ_JAMTCD010000023.1"/>
</dbReference>